<reference evidence="1 2" key="1">
    <citation type="journal article" date="2016" name="Nat. Commun.">
        <title>Thousands of microbial genomes shed light on interconnected biogeochemical processes in an aquifer system.</title>
        <authorList>
            <person name="Anantharaman K."/>
            <person name="Brown C.T."/>
            <person name="Hug L.A."/>
            <person name="Sharon I."/>
            <person name="Castelle C.J."/>
            <person name="Probst A.J."/>
            <person name="Thomas B.C."/>
            <person name="Singh A."/>
            <person name="Wilkins M.J."/>
            <person name="Karaoz U."/>
            <person name="Brodie E.L."/>
            <person name="Williams K.H."/>
            <person name="Hubbard S.S."/>
            <person name="Banfield J.F."/>
        </authorList>
    </citation>
    <scope>NUCLEOTIDE SEQUENCE [LARGE SCALE GENOMIC DNA]</scope>
</reference>
<accession>A0A1F7Z4T7</accession>
<organism evidence="1 2">
    <name type="scientific">Candidatus Woesebacteria bacterium RIFCSPHIGHO2_02_FULL_39_13</name>
    <dbReference type="NCBI Taxonomy" id="1802505"/>
    <lineage>
        <taxon>Bacteria</taxon>
        <taxon>Candidatus Woeseibacteriota</taxon>
    </lineage>
</organism>
<gene>
    <name evidence="1" type="ORF">A3D01_06450</name>
</gene>
<name>A0A1F7Z4T7_9BACT</name>
<dbReference type="STRING" id="1802505.A3D01_06450"/>
<evidence type="ECO:0008006" key="3">
    <source>
        <dbReference type="Google" id="ProtNLM"/>
    </source>
</evidence>
<protein>
    <recommendedName>
        <fullName evidence="3">Restriction endonuclease</fullName>
    </recommendedName>
</protein>
<comment type="caution">
    <text evidence="1">The sequence shown here is derived from an EMBL/GenBank/DDBJ whole genome shotgun (WGS) entry which is preliminary data.</text>
</comment>
<evidence type="ECO:0000313" key="2">
    <source>
        <dbReference type="Proteomes" id="UP000177169"/>
    </source>
</evidence>
<evidence type="ECO:0000313" key="1">
    <source>
        <dbReference type="EMBL" id="OGM34652.1"/>
    </source>
</evidence>
<dbReference type="Proteomes" id="UP000177169">
    <property type="component" value="Unassembled WGS sequence"/>
</dbReference>
<sequence>MTTKPSDQYSKHLEIPLEVVLSTNTLLQKCIDLISVADFNLEVLAARLDRLSQHRNITSNFNKFVGTALEEHILIQIESFMALKIGIQLDPIPRGTKTQNFRFYNTQELVAESLDQSRKGAGYDILISLTGEEWESLVVVLEAKMNRNPWRPVSDRGSLNEALTPGYINRKFAPLKEYFPGRSFGYVVVASGDAIHPTHGLQQWFVNQGGILLPLKWTYVEFMVLIDSLIQELGWKVTK</sequence>
<dbReference type="AlphaFoldDB" id="A0A1F7Z4T7"/>
<dbReference type="EMBL" id="MGGR01000004">
    <property type="protein sequence ID" value="OGM34652.1"/>
    <property type="molecule type" value="Genomic_DNA"/>
</dbReference>
<proteinExistence type="predicted"/>